<dbReference type="RefSeq" id="WP_092345867.1">
    <property type="nucleotide sequence ID" value="NZ_FNQN01000003.1"/>
</dbReference>
<keyword evidence="5" id="KW-0862">Zinc</keyword>
<dbReference type="SUPFAM" id="SSF53187">
    <property type="entry name" value="Zn-dependent exopeptidases"/>
    <property type="match status" value="1"/>
</dbReference>
<evidence type="ECO:0000256" key="5">
    <source>
        <dbReference type="ARBA" id="ARBA00022833"/>
    </source>
</evidence>
<name>A0A1H3YK39_9BACT</name>
<evidence type="ECO:0000313" key="11">
    <source>
        <dbReference type="Proteomes" id="UP000199409"/>
    </source>
</evidence>
<dbReference type="InterPro" id="IPR002933">
    <property type="entry name" value="Peptidase_M20"/>
</dbReference>
<organism evidence="10 11">
    <name type="scientific">Desulfuromusa kysingii</name>
    <dbReference type="NCBI Taxonomy" id="37625"/>
    <lineage>
        <taxon>Bacteria</taxon>
        <taxon>Pseudomonadati</taxon>
        <taxon>Thermodesulfobacteriota</taxon>
        <taxon>Desulfuromonadia</taxon>
        <taxon>Desulfuromonadales</taxon>
        <taxon>Geopsychrobacteraceae</taxon>
        <taxon>Desulfuromusa</taxon>
    </lineage>
</organism>
<dbReference type="SUPFAM" id="SSF55031">
    <property type="entry name" value="Bacterial exopeptidase dimerisation domain"/>
    <property type="match status" value="1"/>
</dbReference>
<evidence type="ECO:0000256" key="4">
    <source>
        <dbReference type="ARBA" id="ARBA00022801"/>
    </source>
</evidence>
<dbReference type="Proteomes" id="UP000199409">
    <property type="component" value="Unassembled WGS sequence"/>
</dbReference>
<evidence type="ECO:0000256" key="7">
    <source>
        <dbReference type="PIRNR" id="PIRNR001123"/>
    </source>
</evidence>
<dbReference type="Gene3D" id="3.30.70.360">
    <property type="match status" value="1"/>
</dbReference>
<dbReference type="GO" id="GO:0046872">
    <property type="term" value="F:metal ion binding"/>
    <property type="evidence" value="ECO:0007669"/>
    <property type="project" value="UniProtKB-UniRule"/>
</dbReference>
<evidence type="ECO:0000256" key="3">
    <source>
        <dbReference type="ARBA" id="ARBA00022723"/>
    </source>
</evidence>
<comment type="cofactor">
    <cofactor evidence="1">
        <name>Zn(2+)</name>
        <dbReference type="ChEBI" id="CHEBI:29105"/>
    </cofactor>
</comment>
<evidence type="ECO:0000313" key="10">
    <source>
        <dbReference type="EMBL" id="SEA11843.1"/>
    </source>
</evidence>
<dbReference type="InterPro" id="IPR008007">
    <property type="entry name" value="Peptidase_M42"/>
</dbReference>
<dbReference type="GO" id="GO:0008237">
    <property type="term" value="F:metallopeptidase activity"/>
    <property type="evidence" value="ECO:0007669"/>
    <property type="project" value="UniProtKB-KW"/>
</dbReference>
<comment type="cofactor">
    <cofactor evidence="8">
        <name>a divalent metal cation</name>
        <dbReference type="ChEBI" id="CHEBI:60240"/>
    </cofactor>
    <text evidence="8">Binds 2 divalent metal cations per subunit.</text>
</comment>
<evidence type="ECO:0000256" key="1">
    <source>
        <dbReference type="ARBA" id="ARBA00001947"/>
    </source>
</evidence>
<dbReference type="InterPro" id="IPR010162">
    <property type="entry name" value="PepT-like"/>
</dbReference>
<protein>
    <submittedName>
        <fullName evidence="10">Peptidase T-like protein</fullName>
    </submittedName>
</protein>
<feature type="domain" description="Peptidase M20 dimerisation" evidence="9">
    <location>
        <begin position="179"/>
        <end position="271"/>
    </location>
</feature>
<reference evidence="10 11" key="1">
    <citation type="submission" date="2016-10" db="EMBL/GenBank/DDBJ databases">
        <authorList>
            <person name="de Groot N.N."/>
        </authorList>
    </citation>
    <scope>NUCLEOTIDE SEQUENCE [LARGE SCALE GENOMIC DNA]</scope>
    <source>
        <strain evidence="10 11">DSM 7343</strain>
    </source>
</reference>
<proteinExistence type="inferred from homology"/>
<dbReference type="PANTHER" id="PTHR42994:SF2">
    <property type="entry name" value="PEPTIDASE"/>
    <property type="match status" value="1"/>
</dbReference>
<dbReference type="PANTHER" id="PTHR42994">
    <property type="entry name" value="PEPTIDASE T"/>
    <property type="match status" value="1"/>
</dbReference>
<dbReference type="GO" id="GO:0006508">
    <property type="term" value="P:proteolysis"/>
    <property type="evidence" value="ECO:0007669"/>
    <property type="project" value="UniProtKB-KW"/>
</dbReference>
<dbReference type="NCBIfam" id="TIGR01883">
    <property type="entry name" value="PepT-like"/>
    <property type="match status" value="1"/>
</dbReference>
<dbReference type="Gene3D" id="3.40.630.10">
    <property type="entry name" value="Zn peptidases"/>
    <property type="match status" value="1"/>
</dbReference>
<dbReference type="GO" id="GO:0004177">
    <property type="term" value="F:aminopeptidase activity"/>
    <property type="evidence" value="ECO:0007669"/>
    <property type="project" value="UniProtKB-UniRule"/>
</dbReference>
<keyword evidence="3 8" id="KW-0479">Metal-binding</keyword>
<sequence length="377" mass="40174">MVNQQRLSDEFMRQASIDSPSFKEADIAKYLEKRFKELGADICFDNAGEKIGSSSGNLMARLPGTRAGEPLLLSAHMDTVTPAENVQPVLTDGLFTSAGDTVLGGDDKSGIVEIIEAIEVLQEQKIPYGPLEIVISVCEEQGLLGAKNFDCSQLKAKQGVVLDTSGVDIVINRAPAANRFNIDIFGHEAHAGVCPEQGLSAIQIASRAIAKMTLGRIDAETTANIGTIHGGLAVNIVPKQVTLRGEVRSHDLNKLRQQTERIIGAVEEEVEKATITVNGETKRATMALELKEDFSPMGVAEDAPILKIIHAAGAALGRPQKIQSAGGGSDANVFNGHGIETVIIASGMDKIHTINEQIAVADMVKASELLVEIIRRA</sequence>
<dbReference type="Pfam" id="PF07687">
    <property type="entry name" value="M20_dimer"/>
    <property type="match status" value="1"/>
</dbReference>
<accession>A0A1H3YK39</accession>
<dbReference type="InterPro" id="IPR011650">
    <property type="entry name" value="Peptidase_M20_dimer"/>
</dbReference>
<keyword evidence="11" id="KW-1185">Reference proteome</keyword>
<feature type="binding site" evidence="8">
    <location>
        <position position="352"/>
    </location>
    <ligand>
        <name>Zn(2+)</name>
        <dbReference type="ChEBI" id="CHEBI:29105"/>
        <label>2</label>
    </ligand>
</feature>
<evidence type="ECO:0000256" key="8">
    <source>
        <dbReference type="PIRSR" id="PIRSR001123-2"/>
    </source>
</evidence>
<keyword evidence="6" id="KW-0482">Metalloprotease</keyword>
<evidence type="ECO:0000259" key="9">
    <source>
        <dbReference type="Pfam" id="PF07687"/>
    </source>
</evidence>
<keyword evidence="4" id="KW-0378">Hydrolase</keyword>
<comment type="similarity">
    <text evidence="7">Belongs to the peptidase M42 family.</text>
</comment>
<evidence type="ECO:0000256" key="6">
    <source>
        <dbReference type="ARBA" id="ARBA00023049"/>
    </source>
</evidence>
<dbReference type="PROSITE" id="PS00758">
    <property type="entry name" value="ARGE_DAPE_CPG2_1"/>
    <property type="match status" value="1"/>
</dbReference>
<dbReference type="OrthoDB" id="9809784at2"/>
<dbReference type="EMBL" id="FNQN01000003">
    <property type="protein sequence ID" value="SEA11843.1"/>
    <property type="molecule type" value="Genomic_DNA"/>
</dbReference>
<dbReference type="STRING" id="37625.SAMN05660420_01272"/>
<dbReference type="Pfam" id="PF01546">
    <property type="entry name" value="Peptidase_M20"/>
    <property type="match status" value="1"/>
</dbReference>
<dbReference type="AlphaFoldDB" id="A0A1H3YK39"/>
<dbReference type="InterPro" id="IPR036264">
    <property type="entry name" value="Bact_exopeptidase_dim_dom"/>
</dbReference>
<dbReference type="InterPro" id="IPR001261">
    <property type="entry name" value="ArgE/DapE_CS"/>
</dbReference>
<dbReference type="PIRSF" id="PIRSF001123">
    <property type="entry name" value="PepA_GA"/>
    <property type="match status" value="1"/>
</dbReference>
<evidence type="ECO:0000256" key="2">
    <source>
        <dbReference type="ARBA" id="ARBA00022670"/>
    </source>
</evidence>
<keyword evidence="2" id="KW-0645">Protease</keyword>
<gene>
    <name evidence="10" type="ORF">SAMN05660420_01272</name>
</gene>